<name>A0ABM4DFM6_HYDVU</name>
<evidence type="ECO:0000313" key="2">
    <source>
        <dbReference type="Proteomes" id="UP001652625"/>
    </source>
</evidence>
<keyword evidence="2" id="KW-1185">Reference proteome</keyword>
<protein>
    <submittedName>
        <fullName evidence="3">Uncharacterized protein LOC105845806</fullName>
    </submittedName>
</protein>
<keyword evidence="1" id="KW-0732">Signal</keyword>
<sequence>MARFALIFLLPCLCAVLQSDIIDKILEDLESLYVTEKPELSDNLSQYSHIGKDLTDETSYQRELNDNDVLNYLKEIIDAKNTKILNQFDTYNLEDWKNDLNDKINKKTKLSENANEKSKLKNLFWQQYGNDIHRKEPSNEEIASKLQKQALNSEILKTLSPELAQKLLQQILDLIEKQNNKKR</sequence>
<evidence type="ECO:0000313" key="3">
    <source>
        <dbReference type="RefSeq" id="XP_065673228.1"/>
    </source>
</evidence>
<evidence type="ECO:0000256" key="1">
    <source>
        <dbReference type="SAM" id="SignalP"/>
    </source>
</evidence>
<organism evidence="2 3">
    <name type="scientific">Hydra vulgaris</name>
    <name type="common">Hydra</name>
    <name type="synonym">Hydra attenuata</name>
    <dbReference type="NCBI Taxonomy" id="6087"/>
    <lineage>
        <taxon>Eukaryota</taxon>
        <taxon>Metazoa</taxon>
        <taxon>Cnidaria</taxon>
        <taxon>Hydrozoa</taxon>
        <taxon>Hydroidolina</taxon>
        <taxon>Anthoathecata</taxon>
        <taxon>Aplanulata</taxon>
        <taxon>Hydridae</taxon>
        <taxon>Hydra</taxon>
    </lineage>
</organism>
<gene>
    <name evidence="3" type="primary">LOC105845806</name>
</gene>
<feature type="chain" id="PRO_5045238281" evidence="1">
    <location>
        <begin position="20"/>
        <end position="183"/>
    </location>
</feature>
<proteinExistence type="predicted"/>
<reference evidence="3" key="1">
    <citation type="submission" date="2025-08" db="UniProtKB">
        <authorList>
            <consortium name="RefSeq"/>
        </authorList>
    </citation>
    <scope>IDENTIFICATION</scope>
</reference>
<dbReference type="Proteomes" id="UP001652625">
    <property type="component" value="Chromosome 14"/>
</dbReference>
<dbReference type="RefSeq" id="XP_065673228.1">
    <property type="nucleotide sequence ID" value="XM_065817156.1"/>
</dbReference>
<accession>A0ABM4DFM6</accession>
<dbReference type="GeneID" id="105845806"/>
<feature type="signal peptide" evidence="1">
    <location>
        <begin position="1"/>
        <end position="19"/>
    </location>
</feature>